<organism evidence="2 3">
    <name type="scientific">Mycena pura</name>
    <dbReference type="NCBI Taxonomy" id="153505"/>
    <lineage>
        <taxon>Eukaryota</taxon>
        <taxon>Fungi</taxon>
        <taxon>Dikarya</taxon>
        <taxon>Basidiomycota</taxon>
        <taxon>Agaricomycotina</taxon>
        <taxon>Agaricomycetes</taxon>
        <taxon>Agaricomycetidae</taxon>
        <taxon>Agaricales</taxon>
        <taxon>Marasmiineae</taxon>
        <taxon>Mycenaceae</taxon>
        <taxon>Mycena</taxon>
    </lineage>
</organism>
<proteinExistence type="predicted"/>
<dbReference type="Proteomes" id="UP001219525">
    <property type="component" value="Unassembled WGS sequence"/>
</dbReference>
<feature type="compositionally biased region" description="Low complexity" evidence="1">
    <location>
        <begin position="437"/>
        <end position="453"/>
    </location>
</feature>
<feature type="region of interest" description="Disordered" evidence="1">
    <location>
        <begin position="425"/>
        <end position="458"/>
    </location>
</feature>
<evidence type="ECO:0000313" key="2">
    <source>
        <dbReference type="EMBL" id="KAJ7198993.1"/>
    </source>
</evidence>
<sequence>MDTMMTPAQHYLPSGVGPLGKSYIACPRMMYAHLTASSVSRFRRWTTSSSHFGIQGDAHPFAHVKDIYCRITEFRDLGANPRCLLESQVLALRMKMLTTSILSRGPAPASSSNAWSMRSGVQVPGALGPRFDPYDTTPMLTRILVTGANFPSVANLVCDVFAGLRAHHADRVRADRSAPQRAHRARRGVHRALDVGPRVGLQHRLQHVRPRRGDAAAVQRTGTGTAPERGASTPFSRGPNALLEEEEHELKARELERACGTGCSPSGARRVSGASTRGVQQGLTPSLSASSIASAASVATAFTMPDLGASGLGLLSLGLGANGSRMIGTNGSAAVGTPTTPMPLTPVAPLPTGDAEAQIGLAKVAEPDMDAFLTYGAIVPEYCHLETMLVKGIIQPPPLPPRAEPGLLLLIPSCANLCSDTTDSSSLHATVPHAPQTPTGSRASAARTAPTSRVRIRESRWPQRVPGCNLRQAATRAPCVREFASNAVIEQLRARATRTPVDATSRHWLHA</sequence>
<comment type="caution">
    <text evidence="2">The sequence shown here is derived from an EMBL/GenBank/DDBJ whole genome shotgun (WGS) entry which is preliminary data.</text>
</comment>
<evidence type="ECO:0000313" key="3">
    <source>
        <dbReference type="Proteomes" id="UP001219525"/>
    </source>
</evidence>
<dbReference type="EMBL" id="JARJCW010000070">
    <property type="protein sequence ID" value="KAJ7198993.1"/>
    <property type="molecule type" value="Genomic_DNA"/>
</dbReference>
<feature type="region of interest" description="Disordered" evidence="1">
    <location>
        <begin position="207"/>
        <end position="238"/>
    </location>
</feature>
<accession>A0AAD6V3S9</accession>
<protein>
    <submittedName>
        <fullName evidence="2">Uncharacterized protein</fullName>
    </submittedName>
</protein>
<dbReference type="AlphaFoldDB" id="A0AAD6V3S9"/>
<evidence type="ECO:0000256" key="1">
    <source>
        <dbReference type="SAM" id="MobiDB-lite"/>
    </source>
</evidence>
<gene>
    <name evidence="2" type="ORF">GGX14DRAFT_664683</name>
</gene>
<reference evidence="2" key="1">
    <citation type="submission" date="2023-03" db="EMBL/GenBank/DDBJ databases">
        <title>Massive genome expansion in bonnet fungi (Mycena s.s.) driven by repeated elements and novel gene families across ecological guilds.</title>
        <authorList>
            <consortium name="Lawrence Berkeley National Laboratory"/>
            <person name="Harder C.B."/>
            <person name="Miyauchi S."/>
            <person name="Viragh M."/>
            <person name="Kuo A."/>
            <person name="Thoen E."/>
            <person name="Andreopoulos B."/>
            <person name="Lu D."/>
            <person name="Skrede I."/>
            <person name="Drula E."/>
            <person name="Henrissat B."/>
            <person name="Morin E."/>
            <person name="Kohler A."/>
            <person name="Barry K."/>
            <person name="LaButti K."/>
            <person name="Morin E."/>
            <person name="Salamov A."/>
            <person name="Lipzen A."/>
            <person name="Mereny Z."/>
            <person name="Hegedus B."/>
            <person name="Baldrian P."/>
            <person name="Stursova M."/>
            <person name="Weitz H."/>
            <person name="Taylor A."/>
            <person name="Grigoriev I.V."/>
            <person name="Nagy L.G."/>
            <person name="Martin F."/>
            <person name="Kauserud H."/>
        </authorList>
    </citation>
    <scope>NUCLEOTIDE SEQUENCE</scope>
    <source>
        <strain evidence="2">9144</strain>
    </source>
</reference>
<name>A0AAD6V3S9_9AGAR</name>
<keyword evidence="3" id="KW-1185">Reference proteome</keyword>